<comment type="caution">
    <text evidence="1">The sequence shown here is derived from an EMBL/GenBank/DDBJ whole genome shotgun (WGS) entry which is preliminary data.</text>
</comment>
<keyword evidence="2" id="KW-1185">Reference proteome</keyword>
<evidence type="ECO:0000313" key="1">
    <source>
        <dbReference type="EMBL" id="ROW11259.1"/>
    </source>
</evidence>
<accession>A0A423X5N2</accession>
<dbReference type="Proteomes" id="UP000283895">
    <property type="component" value="Unassembled WGS sequence"/>
</dbReference>
<reference evidence="1 2" key="1">
    <citation type="submission" date="2015-09" db="EMBL/GenBank/DDBJ databases">
        <title>Host preference determinants of Valsa canker pathogens revealed by comparative genomics.</title>
        <authorList>
            <person name="Yin Z."/>
            <person name="Huang L."/>
        </authorList>
    </citation>
    <scope>NUCLEOTIDE SEQUENCE [LARGE SCALE GENOMIC DNA]</scope>
    <source>
        <strain evidence="1 2">03-1</strain>
    </source>
</reference>
<dbReference type="AlphaFoldDB" id="A0A423X5N2"/>
<sequence length="884" mass="100780">MPPRPPSRCCRAGLQHRANASAEAIWVTDDALRRSVQRYLNKTGIKSRTVSSVPGTMYHRQRFGRRRMTELNSFQSVGALPVWALPNAPDMTKWTWEPPKPPSCWPQLSQQEIEPEPSLLPEFAPKPCEPPQPPVTSALGHLETVQERSTPRLLDDPHSPLGLDLQHLYNTDWRSGKGFNNRFQRFARLLQKEISQGQLRGSEILVVYSLARRVFVRAGHALPELKGASLLPLLSAVINGISAAKRLNPTFVTSKPRLWIILLKHLARQEIGETSAKLFSLVMESMPARCRFRTRGAVLNVLHAYFKLWQGSTVHGQPNEWSWSEASQMLELASTWVGRVDELTGMIKSDLALGQIKDARSHMDAARRLCGKAQRFTLKTAYLMSDDRVLTKNVAEALKNHDPRIHRSLFVIATRLLGKSGGVKWSRAHYNWLQILARLPRVSHSQFKKLLQFFPKRGRAALSHVELCDLLLLHWDSQGLLVNKAKTRLHWNRVRAGNDSTALAALALAINSSHHPEECAVLFWNFWNFVRLRPGSKAIIKQVLSLSELHGISSGFLQRLAWASNDTRVALLLHDVLAKQTGNDYNFWRPAFWDKFSTQFSHKWKYPLLNPLAIAKLSLGPRELIYHDVDTGLHEICDKQPKQVTDRPLGKQLAKTKMANRDAQQLSRIKSSLNLFIGAPHLTERQKIHYVTSFTKHLFRVQGFLTARDLSSLTTVVTRVLERGGGGSTERLRWYLGIIYEQLGEETCAQVGMVLRRRREANWRRWCDELRNKSEEMGQRHVSTLLRKDYSGPRQGRVWPLWRYYVPKNRLRAKRLGRLKAKARWEEHEATALAEQPHEKPVGSNQNEAAISPATEHGRTYDGDVLGTLLKESHQPRIGRSVSF</sequence>
<proteinExistence type="predicted"/>
<dbReference type="STRING" id="356882.A0A423X5N2"/>
<name>A0A423X5N2_9PEZI</name>
<evidence type="ECO:0000313" key="2">
    <source>
        <dbReference type="Proteomes" id="UP000283895"/>
    </source>
</evidence>
<protein>
    <submittedName>
        <fullName evidence="1">Uncharacterized protein</fullName>
    </submittedName>
</protein>
<gene>
    <name evidence="1" type="ORF">VMCG_01429</name>
</gene>
<dbReference type="EMBL" id="LKEA01000002">
    <property type="protein sequence ID" value="ROW11259.1"/>
    <property type="molecule type" value="Genomic_DNA"/>
</dbReference>
<organism evidence="1 2">
    <name type="scientific">Cytospora schulzeri</name>
    <dbReference type="NCBI Taxonomy" id="448051"/>
    <lineage>
        <taxon>Eukaryota</taxon>
        <taxon>Fungi</taxon>
        <taxon>Dikarya</taxon>
        <taxon>Ascomycota</taxon>
        <taxon>Pezizomycotina</taxon>
        <taxon>Sordariomycetes</taxon>
        <taxon>Sordariomycetidae</taxon>
        <taxon>Diaporthales</taxon>
        <taxon>Cytosporaceae</taxon>
        <taxon>Cytospora</taxon>
    </lineage>
</organism>
<dbReference type="OrthoDB" id="5428038at2759"/>